<proteinExistence type="predicted"/>
<sequence length="82" mass="8950">MVAPECVVPRPHGMPKVEGSSACRPSTLWRSKGCALRSECDGHGSRALVASIERQRLHACHVSCVPADVRCEKATPFYVAFR</sequence>
<gene>
    <name evidence="1" type="ORF">Taro_051775</name>
</gene>
<reference evidence="1" key="1">
    <citation type="submission" date="2017-07" db="EMBL/GenBank/DDBJ databases">
        <title>Taro Niue Genome Assembly and Annotation.</title>
        <authorList>
            <person name="Atibalentja N."/>
            <person name="Keating K."/>
            <person name="Fields C.J."/>
        </authorList>
    </citation>
    <scope>NUCLEOTIDE SEQUENCE</scope>
    <source>
        <strain evidence="1">Niue_2</strain>
        <tissue evidence="1">Leaf</tissue>
    </source>
</reference>
<accession>A0A843XHV6</accession>
<comment type="caution">
    <text evidence="1">The sequence shown here is derived from an EMBL/GenBank/DDBJ whole genome shotgun (WGS) entry which is preliminary data.</text>
</comment>
<dbReference type="AlphaFoldDB" id="A0A843XHV6"/>
<dbReference type="Proteomes" id="UP000652761">
    <property type="component" value="Unassembled WGS sequence"/>
</dbReference>
<keyword evidence="2" id="KW-1185">Reference proteome</keyword>
<dbReference type="EMBL" id="NMUH01008438">
    <property type="protein sequence ID" value="MQM18780.1"/>
    <property type="molecule type" value="Genomic_DNA"/>
</dbReference>
<protein>
    <submittedName>
        <fullName evidence="1">Uncharacterized protein</fullName>
    </submittedName>
</protein>
<evidence type="ECO:0000313" key="2">
    <source>
        <dbReference type="Proteomes" id="UP000652761"/>
    </source>
</evidence>
<organism evidence="1 2">
    <name type="scientific">Colocasia esculenta</name>
    <name type="common">Wild taro</name>
    <name type="synonym">Arum esculentum</name>
    <dbReference type="NCBI Taxonomy" id="4460"/>
    <lineage>
        <taxon>Eukaryota</taxon>
        <taxon>Viridiplantae</taxon>
        <taxon>Streptophyta</taxon>
        <taxon>Embryophyta</taxon>
        <taxon>Tracheophyta</taxon>
        <taxon>Spermatophyta</taxon>
        <taxon>Magnoliopsida</taxon>
        <taxon>Liliopsida</taxon>
        <taxon>Araceae</taxon>
        <taxon>Aroideae</taxon>
        <taxon>Colocasieae</taxon>
        <taxon>Colocasia</taxon>
    </lineage>
</organism>
<evidence type="ECO:0000313" key="1">
    <source>
        <dbReference type="EMBL" id="MQM18780.1"/>
    </source>
</evidence>
<name>A0A843XHV6_COLES</name>